<sequence>MRRAAGGITIVAPNFHTLCPNTSIDWLIEETTNRAIPVIKQPTTAPDHRLSADHLIDLYYNIYRAFESKIRTLGLTIQQIAQQDIISGFNSITLEDGILENLGSVEATSIPTPLTMHLPPLYAQHSCRSRSSTTFGSMFSHLPDPGKLCVAIMRSGNGLGDNGVLAWGDPWDPSNWEVTENLAYGWVWMFEDCGDIIHSTNKWKLKRGLVPLDLKVFHLGK</sequence>
<protein>
    <submittedName>
        <fullName evidence="1">Uncharacterized protein</fullName>
    </submittedName>
</protein>
<keyword evidence="2" id="KW-1185">Reference proteome</keyword>
<proteinExistence type="predicted"/>
<dbReference type="OrthoDB" id="2245989at2759"/>
<organism evidence="1 2">
    <name type="scientific">Choiromyces venosus 120613-1</name>
    <dbReference type="NCBI Taxonomy" id="1336337"/>
    <lineage>
        <taxon>Eukaryota</taxon>
        <taxon>Fungi</taxon>
        <taxon>Dikarya</taxon>
        <taxon>Ascomycota</taxon>
        <taxon>Pezizomycotina</taxon>
        <taxon>Pezizomycetes</taxon>
        <taxon>Pezizales</taxon>
        <taxon>Tuberaceae</taxon>
        <taxon>Choiromyces</taxon>
    </lineage>
</organism>
<gene>
    <name evidence="1" type="ORF">L873DRAFT_1786988</name>
</gene>
<evidence type="ECO:0000313" key="2">
    <source>
        <dbReference type="Proteomes" id="UP000276215"/>
    </source>
</evidence>
<dbReference type="STRING" id="1336337.A0A3N4K586"/>
<dbReference type="AlphaFoldDB" id="A0A3N4K586"/>
<dbReference type="EMBL" id="ML120362">
    <property type="protein sequence ID" value="RPB03581.1"/>
    <property type="molecule type" value="Genomic_DNA"/>
</dbReference>
<accession>A0A3N4K586</accession>
<dbReference type="PANTHER" id="PTHR38116:SF1">
    <property type="entry name" value="BZIP DOMAIN-CONTAINING PROTEIN"/>
    <property type="match status" value="1"/>
</dbReference>
<evidence type="ECO:0000313" key="1">
    <source>
        <dbReference type="EMBL" id="RPB03581.1"/>
    </source>
</evidence>
<name>A0A3N4K586_9PEZI</name>
<reference evidence="1 2" key="1">
    <citation type="journal article" date="2018" name="Nat. Ecol. Evol.">
        <title>Pezizomycetes genomes reveal the molecular basis of ectomycorrhizal truffle lifestyle.</title>
        <authorList>
            <person name="Murat C."/>
            <person name="Payen T."/>
            <person name="Noel B."/>
            <person name="Kuo A."/>
            <person name="Morin E."/>
            <person name="Chen J."/>
            <person name="Kohler A."/>
            <person name="Krizsan K."/>
            <person name="Balestrini R."/>
            <person name="Da Silva C."/>
            <person name="Montanini B."/>
            <person name="Hainaut M."/>
            <person name="Levati E."/>
            <person name="Barry K.W."/>
            <person name="Belfiori B."/>
            <person name="Cichocki N."/>
            <person name="Clum A."/>
            <person name="Dockter R.B."/>
            <person name="Fauchery L."/>
            <person name="Guy J."/>
            <person name="Iotti M."/>
            <person name="Le Tacon F."/>
            <person name="Lindquist E.A."/>
            <person name="Lipzen A."/>
            <person name="Malagnac F."/>
            <person name="Mello A."/>
            <person name="Molinier V."/>
            <person name="Miyauchi S."/>
            <person name="Poulain J."/>
            <person name="Riccioni C."/>
            <person name="Rubini A."/>
            <person name="Sitrit Y."/>
            <person name="Splivallo R."/>
            <person name="Traeger S."/>
            <person name="Wang M."/>
            <person name="Zifcakova L."/>
            <person name="Wipf D."/>
            <person name="Zambonelli A."/>
            <person name="Paolocci F."/>
            <person name="Nowrousian M."/>
            <person name="Ottonello S."/>
            <person name="Baldrian P."/>
            <person name="Spatafora J.W."/>
            <person name="Henrissat B."/>
            <person name="Nagy L.G."/>
            <person name="Aury J.M."/>
            <person name="Wincker P."/>
            <person name="Grigoriev I.V."/>
            <person name="Bonfante P."/>
            <person name="Martin F.M."/>
        </authorList>
    </citation>
    <scope>NUCLEOTIDE SEQUENCE [LARGE SCALE GENOMIC DNA]</scope>
    <source>
        <strain evidence="1 2">120613-1</strain>
    </source>
</reference>
<dbReference type="PANTHER" id="PTHR38116">
    <property type="entry name" value="CHROMOSOME 7, WHOLE GENOME SHOTGUN SEQUENCE"/>
    <property type="match status" value="1"/>
</dbReference>
<dbReference type="Proteomes" id="UP000276215">
    <property type="component" value="Unassembled WGS sequence"/>
</dbReference>